<sequence length="514" mass="61284">MIIIKNYPTLVDIKYVSNGIPKISKKANWYKSGEYLNYISRDEAVMKIDFTKEEIALLSEKKKQAEIKFKEQINELNSLLGTLDLDDKKDLIKTTRKKSFKDYYLALSEITAQKEYKTGLYDLNGEISKKALYWKKQAFKKIDAENQIVWSGVISFSNDFMEKQQIYNGHEFHKIVSNNLKEFLKFNDFNIKQMETVLAFHKNTDNTHFHFSFFEKVPTKWNGNKKEFRKMGKLDKNSIRDLELNITHSIKTRKQTFDDLFKSKDNVREQYNLNLLDYKKVFDDLVNSTQLPNKVINKLSNKIKKISSENFNLTFGSKKLSHKTRKEIVNLTYTFIDSVPELKSSFDEFQKENTVYAEQEFKRFLKTYKNEYSEIDNIKNFDLTNEEKGWDYNFNLDDEKEFLKFKKNQFFNKNILSKDENNNFQGIIPNLANILIQELKEYDNAKAKQRNFNNKKNKLDFTKKDYSEEKWKQNKINFQVNNVINKYYLQAKRNANLLQRTIDYNKSTNNKLFN</sequence>
<dbReference type="AlphaFoldDB" id="A0A2K8NVN8"/>
<reference evidence="2 3" key="1">
    <citation type="submission" date="2017-11" db="EMBL/GenBank/DDBJ databases">
        <title>Genome sequence of Entomoplasma melaleucae M1 (ATCC 49191).</title>
        <authorList>
            <person name="Lo W.-S."/>
            <person name="Gasparich G.E."/>
            <person name="Kuo C.-H."/>
        </authorList>
    </citation>
    <scope>NUCLEOTIDE SEQUENCE [LARGE SCALE GENOMIC DNA]</scope>
    <source>
        <strain evidence="2 3">M1</strain>
    </source>
</reference>
<dbReference type="Pfam" id="PF18555">
    <property type="entry name" value="MobL"/>
    <property type="match status" value="1"/>
</dbReference>
<feature type="coiled-coil region" evidence="1">
    <location>
        <begin position="48"/>
        <end position="75"/>
    </location>
</feature>
<evidence type="ECO:0000313" key="3">
    <source>
        <dbReference type="Proteomes" id="UP000231896"/>
    </source>
</evidence>
<dbReference type="InterPro" id="IPR041073">
    <property type="entry name" value="MobL"/>
</dbReference>
<proteinExistence type="predicted"/>
<dbReference type="EMBL" id="CP024964">
    <property type="protein sequence ID" value="ATZ17837.1"/>
    <property type="molecule type" value="Genomic_DNA"/>
</dbReference>
<evidence type="ECO:0000256" key="1">
    <source>
        <dbReference type="SAM" id="Coils"/>
    </source>
</evidence>
<name>A0A2K8NVN8_9MOLU</name>
<keyword evidence="1" id="KW-0175">Coiled coil</keyword>
<dbReference type="RefSeq" id="WP_100608950.1">
    <property type="nucleotide sequence ID" value="NZ_CP024964.1"/>
</dbReference>
<keyword evidence="3" id="KW-1185">Reference proteome</keyword>
<gene>
    <name evidence="2" type="ORF">EMELA_v1c02640</name>
</gene>
<accession>A0A2K8NVN8</accession>
<organism evidence="2 3">
    <name type="scientific">Mesoplasma melaleucae</name>
    <dbReference type="NCBI Taxonomy" id="81459"/>
    <lineage>
        <taxon>Bacteria</taxon>
        <taxon>Bacillati</taxon>
        <taxon>Mycoplasmatota</taxon>
        <taxon>Mollicutes</taxon>
        <taxon>Entomoplasmatales</taxon>
        <taxon>Entomoplasmataceae</taxon>
        <taxon>Mesoplasma</taxon>
    </lineage>
</organism>
<protein>
    <submittedName>
        <fullName evidence="2">Uncharacterized protein</fullName>
    </submittedName>
</protein>
<dbReference type="Proteomes" id="UP000231896">
    <property type="component" value="Chromosome"/>
</dbReference>
<dbReference type="KEGG" id="eml:EMELA_v1c02640"/>
<evidence type="ECO:0000313" key="2">
    <source>
        <dbReference type="EMBL" id="ATZ17837.1"/>
    </source>
</evidence>
<dbReference type="OrthoDB" id="391777at2"/>